<reference evidence="2" key="1">
    <citation type="journal article" date="2023" name="Front. Plant Sci.">
        <title>Chromosomal-level genome assembly of Melastoma candidum provides insights into trichome evolution.</title>
        <authorList>
            <person name="Zhong Y."/>
            <person name="Wu W."/>
            <person name="Sun C."/>
            <person name="Zou P."/>
            <person name="Liu Y."/>
            <person name="Dai S."/>
            <person name="Zhou R."/>
        </authorList>
    </citation>
    <scope>NUCLEOTIDE SEQUENCE [LARGE SCALE GENOMIC DNA]</scope>
</reference>
<organism evidence="1 2">
    <name type="scientific">Melastoma candidum</name>
    <dbReference type="NCBI Taxonomy" id="119954"/>
    <lineage>
        <taxon>Eukaryota</taxon>
        <taxon>Viridiplantae</taxon>
        <taxon>Streptophyta</taxon>
        <taxon>Embryophyta</taxon>
        <taxon>Tracheophyta</taxon>
        <taxon>Spermatophyta</taxon>
        <taxon>Magnoliopsida</taxon>
        <taxon>eudicotyledons</taxon>
        <taxon>Gunneridae</taxon>
        <taxon>Pentapetalae</taxon>
        <taxon>rosids</taxon>
        <taxon>malvids</taxon>
        <taxon>Myrtales</taxon>
        <taxon>Melastomataceae</taxon>
        <taxon>Melastomatoideae</taxon>
        <taxon>Melastomateae</taxon>
        <taxon>Melastoma</taxon>
    </lineage>
</organism>
<name>A0ACB9N3T3_9MYRT</name>
<dbReference type="Proteomes" id="UP001057402">
    <property type="component" value="Chromosome 8"/>
</dbReference>
<accession>A0ACB9N3T3</accession>
<proteinExistence type="predicted"/>
<evidence type="ECO:0000313" key="2">
    <source>
        <dbReference type="Proteomes" id="UP001057402"/>
    </source>
</evidence>
<gene>
    <name evidence="1" type="ORF">MLD38_029444</name>
</gene>
<dbReference type="EMBL" id="CM042887">
    <property type="protein sequence ID" value="KAI4331240.1"/>
    <property type="molecule type" value="Genomic_DNA"/>
</dbReference>
<keyword evidence="2" id="KW-1185">Reference proteome</keyword>
<evidence type="ECO:0000313" key="1">
    <source>
        <dbReference type="EMBL" id="KAI4331240.1"/>
    </source>
</evidence>
<protein>
    <submittedName>
        <fullName evidence="1">Uncharacterized protein</fullName>
    </submittedName>
</protein>
<sequence>MPISINTTTKKKKKIQKSLQDYISKIKKPQTPQLPPHSSIFSPCNHPKTPSFGRTPVDVDRFLSGNFKSLYVKDEEECCQFGDVVLFDSPRLIYPPLNLRASKRFFFPPGSSGRSLMEEARSSLATSSSEDFGSSSTSSTTTNTVATTPTTVTAAMDQSPVRESPRTGKDKLPDDCVAVVMRTRCPYGEFKRSMQEVVESRADGKFDGEVDWEFMEEMLMCYLNLNERKSHKHVLSAFVDVIVALRHHRDPGNTVTSKSRDVRSNKKKDNI</sequence>
<comment type="caution">
    <text evidence="1">The sequence shown here is derived from an EMBL/GenBank/DDBJ whole genome shotgun (WGS) entry which is preliminary data.</text>
</comment>